<evidence type="ECO:0000313" key="4">
    <source>
        <dbReference type="Proteomes" id="UP000059188"/>
    </source>
</evidence>
<reference evidence="3 4" key="1">
    <citation type="submission" date="2014-11" db="EMBL/GenBank/DDBJ databases">
        <authorList>
            <person name="Wibberg Daniel"/>
        </authorList>
    </citation>
    <scope>NUCLEOTIDE SEQUENCE [LARGE SCALE GENOMIC DNA]</scope>
    <source>
        <strain evidence="3">Rhizoctonia solani AG1-IB 7/3/14</strain>
    </source>
</reference>
<feature type="compositionally biased region" description="Low complexity" evidence="1">
    <location>
        <begin position="257"/>
        <end position="268"/>
    </location>
</feature>
<keyword evidence="2" id="KW-0472">Membrane</keyword>
<evidence type="ECO:0000256" key="2">
    <source>
        <dbReference type="SAM" id="Phobius"/>
    </source>
</evidence>
<dbReference type="OrthoDB" id="3255341at2759"/>
<organism evidence="3 4">
    <name type="scientific">Thanatephorus cucumeris (strain AG1-IB / isolate 7/3/14)</name>
    <name type="common">Lettuce bottom rot fungus</name>
    <name type="synonym">Rhizoctonia solani</name>
    <dbReference type="NCBI Taxonomy" id="1108050"/>
    <lineage>
        <taxon>Eukaryota</taxon>
        <taxon>Fungi</taxon>
        <taxon>Dikarya</taxon>
        <taxon>Basidiomycota</taxon>
        <taxon>Agaricomycotina</taxon>
        <taxon>Agaricomycetes</taxon>
        <taxon>Cantharellales</taxon>
        <taxon>Ceratobasidiaceae</taxon>
        <taxon>Rhizoctonia</taxon>
        <taxon>Rhizoctonia solani AG-1</taxon>
    </lineage>
</organism>
<evidence type="ECO:0000256" key="1">
    <source>
        <dbReference type="SAM" id="MobiDB-lite"/>
    </source>
</evidence>
<keyword evidence="4" id="KW-1185">Reference proteome</keyword>
<name>A0A0B7FW79_THACB</name>
<sequence length="360" mass="38761">MILFWPTAVVVAWTIPNIDLPTYTYQCMPMELRWYDGSPPYSVWFRTDSSGGARPVPGLGAWFNLTGTNFVVPCAAPAGSRLILILQDSTGWISMSRGDFLVLPSSDSSCLGETSNIAGLSESQGALSTSLQAFRQSVISAITATSTQDIRITSVILPTVDPTSEATGSAAPTSNTISLGGLLGAILGCIFGVVLGIFIGICLIRRRRKRRPEMHIPLTSTSRFNLLDEEEPGPAYPEVTDRENHQPRGTSSAIHPTTTEANVNAATAGPRNRLRLHDGTATGWPSRVKNNESAVPPTPEATEQETPTPTAQVQDQRTLEQRAEQLSAPELERLAALVARRLERVRGAPPQYQATEGVGV</sequence>
<feature type="compositionally biased region" description="Polar residues" evidence="1">
    <location>
        <begin position="247"/>
        <end position="256"/>
    </location>
</feature>
<dbReference type="EMBL" id="LN679149">
    <property type="protein sequence ID" value="CEL61104.1"/>
    <property type="molecule type" value="Genomic_DNA"/>
</dbReference>
<feature type="transmembrane region" description="Helical" evidence="2">
    <location>
        <begin position="179"/>
        <end position="204"/>
    </location>
</feature>
<dbReference type="Proteomes" id="UP000059188">
    <property type="component" value="Unassembled WGS sequence"/>
</dbReference>
<evidence type="ECO:0000313" key="3">
    <source>
        <dbReference type="EMBL" id="CEL61104.1"/>
    </source>
</evidence>
<feature type="region of interest" description="Disordered" evidence="1">
    <location>
        <begin position="225"/>
        <end position="317"/>
    </location>
</feature>
<accession>A0A0B7FW79</accession>
<feature type="compositionally biased region" description="Low complexity" evidence="1">
    <location>
        <begin position="300"/>
        <end position="314"/>
    </location>
</feature>
<gene>
    <name evidence="3" type="ORF">RSOLAG1IB_09755</name>
</gene>
<protein>
    <submittedName>
        <fullName evidence="3">Uncharacterized protein</fullName>
    </submittedName>
</protein>
<dbReference type="AlphaFoldDB" id="A0A0B7FW79"/>
<keyword evidence="2" id="KW-0812">Transmembrane</keyword>
<keyword evidence="2" id="KW-1133">Transmembrane helix</keyword>
<proteinExistence type="predicted"/>